<dbReference type="GO" id="GO:0043565">
    <property type="term" value="F:sequence-specific DNA binding"/>
    <property type="evidence" value="ECO:0007669"/>
    <property type="project" value="TreeGrafter"/>
</dbReference>
<dbReference type="Proteomes" id="UP000321419">
    <property type="component" value="Unassembled WGS sequence"/>
</dbReference>
<dbReference type="PANTHER" id="PTHR36966:SF1">
    <property type="entry name" value="REP-ASSOCIATED TYROSINE TRANSPOSASE"/>
    <property type="match status" value="1"/>
</dbReference>
<dbReference type="PANTHER" id="PTHR36966">
    <property type="entry name" value="REP-ASSOCIATED TYROSINE TRANSPOSASE"/>
    <property type="match status" value="1"/>
</dbReference>
<organism evidence="2 3">
    <name type="scientific">Pseudoalteromonas espejiana</name>
    <dbReference type="NCBI Taxonomy" id="28107"/>
    <lineage>
        <taxon>Bacteria</taxon>
        <taxon>Pseudomonadati</taxon>
        <taxon>Pseudomonadota</taxon>
        <taxon>Gammaproteobacteria</taxon>
        <taxon>Alteromonadales</taxon>
        <taxon>Pseudoalteromonadaceae</taxon>
        <taxon>Pseudoalteromonas</taxon>
    </lineage>
</organism>
<keyword evidence="3" id="KW-1185">Reference proteome</keyword>
<dbReference type="RefSeq" id="WP_089348720.1">
    <property type="nucleotide sequence ID" value="NZ_BJUM01000005.1"/>
</dbReference>
<gene>
    <name evidence="2" type="ORF">PES01_06000</name>
</gene>
<dbReference type="Pfam" id="PF01797">
    <property type="entry name" value="Y1_Tnp"/>
    <property type="match status" value="1"/>
</dbReference>
<accession>A0A510XRY8</accession>
<dbReference type="SUPFAM" id="SSF143422">
    <property type="entry name" value="Transposase IS200-like"/>
    <property type="match status" value="1"/>
</dbReference>
<protein>
    <submittedName>
        <fullName evidence="2">Transposase</fullName>
    </submittedName>
</protein>
<evidence type="ECO:0000313" key="2">
    <source>
        <dbReference type="EMBL" id="GEK53755.1"/>
    </source>
</evidence>
<dbReference type="InterPro" id="IPR002686">
    <property type="entry name" value="Transposase_17"/>
</dbReference>
<dbReference type="NCBIfam" id="NF047646">
    <property type="entry name" value="REP_Tyr_transpos"/>
    <property type="match status" value="1"/>
</dbReference>
<comment type="caution">
    <text evidence="2">The sequence shown here is derived from an EMBL/GenBank/DDBJ whole genome shotgun (WGS) entry which is preliminary data.</text>
</comment>
<proteinExistence type="predicted"/>
<dbReference type="GO" id="GO:0004803">
    <property type="term" value="F:transposase activity"/>
    <property type="evidence" value="ECO:0007669"/>
    <property type="project" value="InterPro"/>
</dbReference>
<reference evidence="2 3" key="1">
    <citation type="submission" date="2019-07" db="EMBL/GenBank/DDBJ databases">
        <title>Whole genome shotgun sequence of Pseudoalteromonas espejiana NBRC 102222.</title>
        <authorList>
            <person name="Hosoyama A."/>
            <person name="Uohara A."/>
            <person name="Ohji S."/>
            <person name="Ichikawa N."/>
        </authorList>
    </citation>
    <scope>NUCLEOTIDE SEQUENCE [LARGE SCALE GENOMIC DNA]</scope>
    <source>
        <strain evidence="2 3">NBRC 102222</strain>
    </source>
</reference>
<dbReference type="InterPro" id="IPR052715">
    <property type="entry name" value="RAYT_transposase"/>
</dbReference>
<sequence>MHSSYLLRKGRISKANHYYAITLVCYERKNLLTNLISNRAVINEMKNLEKEKQINSNTFVLMPNHIHWLFRLNDIATLSEVIRNFKGRSATVYREFSKQKLWQKGFYDHLVRSDEDLTHCARYIVANPLRAHLIKNIADYPYWDSVYLNP</sequence>
<dbReference type="EMBL" id="BJUM01000005">
    <property type="protein sequence ID" value="GEK53755.1"/>
    <property type="molecule type" value="Genomic_DNA"/>
</dbReference>
<dbReference type="InterPro" id="IPR036515">
    <property type="entry name" value="Transposase_17_sf"/>
</dbReference>
<name>A0A510XRY8_9GAMM</name>
<dbReference type="GO" id="GO:0006313">
    <property type="term" value="P:DNA transposition"/>
    <property type="evidence" value="ECO:0007669"/>
    <property type="project" value="InterPro"/>
</dbReference>
<evidence type="ECO:0000259" key="1">
    <source>
        <dbReference type="SMART" id="SM01321"/>
    </source>
</evidence>
<dbReference type="Gene3D" id="3.30.70.1290">
    <property type="entry name" value="Transposase IS200-like"/>
    <property type="match status" value="1"/>
</dbReference>
<evidence type="ECO:0000313" key="3">
    <source>
        <dbReference type="Proteomes" id="UP000321419"/>
    </source>
</evidence>
<dbReference type="AlphaFoldDB" id="A0A510XRY8"/>
<feature type="domain" description="Transposase IS200-like" evidence="1">
    <location>
        <begin position="14"/>
        <end position="127"/>
    </location>
</feature>
<dbReference type="OrthoDB" id="9794403at2"/>
<dbReference type="SMART" id="SM01321">
    <property type="entry name" value="Y1_Tnp"/>
    <property type="match status" value="1"/>
</dbReference>